<comment type="caution">
    <text evidence="1">The sequence shown here is derived from an EMBL/GenBank/DDBJ whole genome shotgun (WGS) entry which is preliminary data.</text>
</comment>
<keyword evidence="2" id="KW-1185">Reference proteome</keyword>
<sequence length="721" mass="82183">MENSDLPLHLCNVNKFSIIFNRLHALVHTIAIAFLIYYRVSFLFLETRAIPLLPGVLVFASELLLSVIWLIGRGYLWHPVSRTVFPERLPEDDKLPAIDVFICTADSVREPTLGVMNSVLSAMALDYPPEKLHVYLSDDGGSPITLYGMREAHKFAKWWLPFCRKFGIKTRCPQAYFSAPESDDNNSDHIEFMAEKKILKEKYEMFEETVMRAGEDGEFGDSRDHPTDIEIIEDISGETMPEDHVNMPLLVYVSREKRPDHLHHFKAGALNVLLRVSGVISNSPYILGLDCDMYCNDPTSARQAMCFHLDPKISSTLAYVQFPQKFYNISRHDIYDSQFRSAYKTMWHGMDGLRGPVLSGTGYYIKRESFYGNCTQKGIGFEELRNSLGSSNVFIKSLQENYKHDNVNDGKLSNALLQETKVVGFLYPTVAEDFFTGYILHCKGWKSTFLNPPRPQFLGTSATNLNDLLVQGTRWGTGLIDVAICRFSPLFYGPLRMSFLQSMCYAELSLFPLFYCFPLWCFATIPQLYLLHGIPFYPEFSSSFFKIFSFIFMSAIAKHLQEVLVTGGSIETWRNEQRIWMIKSVTCHTFGSLDAILKLLGLRKASFVPSNKVMDNEQVKRYEMGQLDFQTSAMFLIPMATLMILDIAALFGGVARIIAVGNWDKMFVQVVLSFYIFIINFAIVEGMLIRKDKGRIPPSITVISVLFFIVFLFLGSVILLY</sequence>
<proteinExistence type="predicted"/>
<accession>A0ACC1AZT2</accession>
<evidence type="ECO:0000313" key="1">
    <source>
        <dbReference type="EMBL" id="KAJ0092160.1"/>
    </source>
</evidence>
<dbReference type="Proteomes" id="UP001164250">
    <property type="component" value="Chromosome 7"/>
</dbReference>
<gene>
    <name evidence="1" type="ORF">Patl1_25191</name>
</gene>
<organism evidence="1 2">
    <name type="scientific">Pistacia atlantica</name>
    <dbReference type="NCBI Taxonomy" id="434234"/>
    <lineage>
        <taxon>Eukaryota</taxon>
        <taxon>Viridiplantae</taxon>
        <taxon>Streptophyta</taxon>
        <taxon>Embryophyta</taxon>
        <taxon>Tracheophyta</taxon>
        <taxon>Spermatophyta</taxon>
        <taxon>Magnoliopsida</taxon>
        <taxon>eudicotyledons</taxon>
        <taxon>Gunneridae</taxon>
        <taxon>Pentapetalae</taxon>
        <taxon>rosids</taxon>
        <taxon>malvids</taxon>
        <taxon>Sapindales</taxon>
        <taxon>Anacardiaceae</taxon>
        <taxon>Pistacia</taxon>
    </lineage>
</organism>
<protein>
    <submittedName>
        <fullName evidence="1">Uncharacterized protein</fullName>
    </submittedName>
</protein>
<reference evidence="2" key="1">
    <citation type="journal article" date="2023" name="G3 (Bethesda)">
        <title>Genome assembly and association tests identify interacting loci associated with vigor, precocity, and sex in interspecific pistachio rootstocks.</title>
        <authorList>
            <person name="Palmer W."/>
            <person name="Jacygrad E."/>
            <person name="Sagayaradj S."/>
            <person name="Cavanaugh K."/>
            <person name="Han R."/>
            <person name="Bertier L."/>
            <person name="Beede B."/>
            <person name="Kafkas S."/>
            <person name="Golino D."/>
            <person name="Preece J."/>
            <person name="Michelmore R."/>
        </authorList>
    </citation>
    <scope>NUCLEOTIDE SEQUENCE [LARGE SCALE GENOMIC DNA]</scope>
</reference>
<name>A0ACC1AZT2_9ROSI</name>
<dbReference type="EMBL" id="CM047903">
    <property type="protein sequence ID" value="KAJ0092160.1"/>
    <property type="molecule type" value="Genomic_DNA"/>
</dbReference>
<evidence type="ECO:0000313" key="2">
    <source>
        <dbReference type="Proteomes" id="UP001164250"/>
    </source>
</evidence>